<dbReference type="GO" id="GO:0005737">
    <property type="term" value="C:cytoplasm"/>
    <property type="evidence" value="ECO:0007669"/>
    <property type="project" value="TreeGrafter"/>
</dbReference>
<dbReference type="InterPro" id="IPR027268">
    <property type="entry name" value="Peptidase_M4/M1_CTD_sf"/>
</dbReference>
<feature type="coiled-coil region" evidence="14">
    <location>
        <begin position="814"/>
        <end position="848"/>
    </location>
</feature>
<dbReference type="GO" id="GO:0070006">
    <property type="term" value="F:metalloaminopeptidase activity"/>
    <property type="evidence" value="ECO:0007669"/>
    <property type="project" value="TreeGrafter"/>
</dbReference>
<keyword evidence="14" id="KW-0175">Coiled coil</keyword>
<evidence type="ECO:0000259" key="15">
    <source>
        <dbReference type="Pfam" id="PF01433"/>
    </source>
</evidence>
<organism evidence="17 18">
    <name type="scientific">Tepidiforma thermophila (strain KCTC 52669 / CGMCC 1.13589 / G233)</name>
    <dbReference type="NCBI Taxonomy" id="2761530"/>
    <lineage>
        <taxon>Bacteria</taxon>
        <taxon>Bacillati</taxon>
        <taxon>Chloroflexota</taxon>
        <taxon>Tepidiformia</taxon>
        <taxon>Tepidiformales</taxon>
        <taxon>Tepidiformaceae</taxon>
        <taxon>Tepidiforma</taxon>
    </lineage>
</organism>
<keyword evidence="8" id="KW-0479">Metal-binding</keyword>
<name>A0A2A9HI83_TEPT2</name>
<sequence length="849" mass="96690">MSFLYGERLSCGRLALAADEPRTPPHALPGDRPVWPRDRVVDILHVKIEVALDVEARRVRGTVTHTVSPLNDGTRFVPFDAVDMTISSVTVGKRDVPFEYDGRQLTVDIGEGRKRGQELPIAITYEAAPRIGMYFIGPDAGYPDKPRQVWTQCQDEDTRFWLPCFDHPSDKFTSDVVVTVPGDWFALSNGRLLSDKRNRDGTRTFHWHQDRPHPAYLLTIAAGEFARVEGAADRVPIDYYVESKDVEAAARTFANTPAMVALFEKLTGMPYPWAKYSQVVVRDFVFGGMENTSATTMTENILLDAKAKRDFDSDDLISHELAHQWFGDLLTCRDWSHGWLNEGFATYFEMLWDEHHHGVDRYRQGVIDNTRLYLDERYRRPVVTNVFHDPIDIFDRHLYEKGSLVLHMLRGELGDEAFFRALQRYVREHAEQNVITQDLVDAIAAETGRSLEWFFDQWVYRPGHPKLKVSWSWDDERGLAAVSVKQTQETADGTPIFRFPVTIDFRKGRGKPQAFRVEVTRAEEQFVFPLPWKPDLCRFDPYGWVLKELEWDKSVGELRLQLREDDSILGRAWAAAELGKKGGAEATAALEAAVMGDRWWGVQAAAARALGEIRTTAARDALLRCLAVRQPRARRAVVAALGEFRGDEAVFEALQKYARRDQSWFVEAEACRSLGKLRLPAAFDAIAAQFDRPSFRQVVRVGCIDGLVELRDERGFDLLRRAARYGEPFQARPPAVGALARLGEFFPERKKALGEEIATFLDDPDFRVRIAAANALKTLKDESQVPALERMAARELDGRGVRVARENALALRKGAATDDEVRKLREEFEKLREENAKLRDRLERLEARK</sequence>
<dbReference type="Pfam" id="PF13646">
    <property type="entry name" value="HEAT_2"/>
    <property type="match status" value="2"/>
</dbReference>
<evidence type="ECO:0000256" key="1">
    <source>
        <dbReference type="ARBA" id="ARBA00000098"/>
    </source>
</evidence>
<dbReference type="Pfam" id="PF01433">
    <property type="entry name" value="Peptidase_M1"/>
    <property type="match status" value="1"/>
</dbReference>
<evidence type="ECO:0000256" key="7">
    <source>
        <dbReference type="ARBA" id="ARBA00022670"/>
    </source>
</evidence>
<evidence type="ECO:0000256" key="9">
    <source>
        <dbReference type="ARBA" id="ARBA00022801"/>
    </source>
</evidence>
<dbReference type="GO" id="GO:0005615">
    <property type="term" value="C:extracellular space"/>
    <property type="evidence" value="ECO:0007669"/>
    <property type="project" value="TreeGrafter"/>
</dbReference>
<dbReference type="InterPro" id="IPR011989">
    <property type="entry name" value="ARM-like"/>
</dbReference>
<dbReference type="InterPro" id="IPR045357">
    <property type="entry name" value="Aminopeptidase_N-like_N"/>
</dbReference>
<dbReference type="GO" id="GO:0006508">
    <property type="term" value="P:proteolysis"/>
    <property type="evidence" value="ECO:0007669"/>
    <property type="project" value="UniProtKB-KW"/>
</dbReference>
<dbReference type="InterPro" id="IPR014782">
    <property type="entry name" value="Peptidase_M1_dom"/>
</dbReference>
<dbReference type="Gene3D" id="2.60.40.1730">
    <property type="entry name" value="tricorn interacting facor f3 domain"/>
    <property type="match status" value="1"/>
</dbReference>
<evidence type="ECO:0000256" key="12">
    <source>
        <dbReference type="ARBA" id="ARBA00029811"/>
    </source>
</evidence>
<keyword evidence="7" id="KW-0645">Protease</keyword>
<dbReference type="CDD" id="cd09603">
    <property type="entry name" value="M1_APN_like"/>
    <property type="match status" value="1"/>
</dbReference>
<dbReference type="InterPro" id="IPR004155">
    <property type="entry name" value="PBS_lyase_HEAT"/>
</dbReference>
<comment type="cofactor">
    <cofactor evidence="2">
        <name>Zn(2+)</name>
        <dbReference type="ChEBI" id="CHEBI:29105"/>
    </cofactor>
</comment>
<dbReference type="RefSeq" id="WP_098504216.1">
    <property type="nucleotide sequence ID" value="NZ_PDJQ01000001.1"/>
</dbReference>
<dbReference type="GO" id="GO:0008270">
    <property type="term" value="F:zinc ion binding"/>
    <property type="evidence" value="ECO:0007669"/>
    <property type="project" value="InterPro"/>
</dbReference>
<dbReference type="Proteomes" id="UP000223071">
    <property type="component" value="Unassembled WGS sequence"/>
</dbReference>
<dbReference type="Pfam" id="PF17900">
    <property type="entry name" value="Peptidase_M1_N"/>
    <property type="match status" value="1"/>
</dbReference>
<dbReference type="SUPFAM" id="SSF63737">
    <property type="entry name" value="Leukotriene A4 hydrolase N-terminal domain"/>
    <property type="match status" value="1"/>
</dbReference>
<comment type="similarity">
    <text evidence="3">Belongs to the peptidase M1 family.</text>
</comment>
<evidence type="ECO:0000256" key="13">
    <source>
        <dbReference type="ARBA" id="ARBA00031533"/>
    </source>
</evidence>
<reference evidence="17 18" key="1">
    <citation type="submission" date="2017-09" db="EMBL/GenBank/DDBJ databases">
        <title>Sequencing the genomes of two abundant thermophiles in Great Basin hot springs: Thermocrinis jamiesonii and novel Chloroflexi Thermoflexus hugenholtzii.</title>
        <authorList>
            <person name="Hedlund B."/>
        </authorList>
    </citation>
    <scope>NUCLEOTIDE SEQUENCE [LARGE SCALE GENOMIC DNA]</scope>
    <source>
        <strain evidence="17 18">G233</strain>
    </source>
</reference>
<evidence type="ECO:0000259" key="16">
    <source>
        <dbReference type="Pfam" id="PF17900"/>
    </source>
</evidence>
<dbReference type="InterPro" id="IPR042097">
    <property type="entry name" value="Aminopeptidase_N-like_N_sf"/>
</dbReference>
<dbReference type="EC" id="3.4.11.2" evidence="4"/>
<proteinExistence type="inferred from homology"/>
<evidence type="ECO:0000256" key="2">
    <source>
        <dbReference type="ARBA" id="ARBA00001947"/>
    </source>
</evidence>
<dbReference type="AlphaFoldDB" id="A0A2A9HI83"/>
<dbReference type="SUPFAM" id="SSF48371">
    <property type="entry name" value="ARM repeat"/>
    <property type="match status" value="2"/>
</dbReference>
<dbReference type="InterPro" id="IPR016024">
    <property type="entry name" value="ARM-type_fold"/>
</dbReference>
<dbReference type="FunFam" id="1.10.390.10:FF:000013">
    <property type="entry name" value="Aminopeptidase N"/>
    <property type="match status" value="1"/>
</dbReference>
<dbReference type="GO" id="GO:0016020">
    <property type="term" value="C:membrane"/>
    <property type="evidence" value="ECO:0007669"/>
    <property type="project" value="TreeGrafter"/>
</dbReference>
<dbReference type="Gene3D" id="1.10.390.10">
    <property type="entry name" value="Neutral Protease Domain 2"/>
    <property type="match status" value="1"/>
</dbReference>
<keyword evidence="10" id="KW-0862">Zinc</keyword>
<keyword evidence="9" id="KW-0378">Hydrolase</keyword>
<dbReference type="PANTHER" id="PTHR11533">
    <property type="entry name" value="PROTEASE M1 ZINC METALLOPROTEASE"/>
    <property type="match status" value="1"/>
</dbReference>
<dbReference type="PANTHER" id="PTHR11533:SF174">
    <property type="entry name" value="PUROMYCIN-SENSITIVE AMINOPEPTIDASE-RELATED"/>
    <property type="match status" value="1"/>
</dbReference>
<feature type="domain" description="Aminopeptidase N-like N-terminal" evidence="16">
    <location>
        <begin position="45"/>
        <end position="217"/>
    </location>
</feature>
<evidence type="ECO:0000256" key="14">
    <source>
        <dbReference type="SAM" id="Coils"/>
    </source>
</evidence>
<accession>A0A2A9HI83</accession>
<protein>
    <recommendedName>
        <fullName evidence="5">Aminopeptidase N</fullName>
        <ecNumber evidence="4">3.4.11.2</ecNumber>
    </recommendedName>
    <alternativeName>
        <fullName evidence="12">Alanine aminopeptidase</fullName>
    </alternativeName>
    <alternativeName>
        <fullName evidence="13">Lysyl aminopeptidase</fullName>
    </alternativeName>
</protein>
<gene>
    <name evidence="17" type="ORF">A9A59_2108</name>
</gene>
<dbReference type="PRINTS" id="PR00756">
    <property type="entry name" value="ALADIPTASE"/>
</dbReference>
<evidence type="ECO:0000313" key="18">
    <source>
        <dbReference type="Proteomes" id="UP000223071"/>
    </source>
</evidence>
<dbReference type="GO" id="GO:0042277">
    <property type="term" value="F:peptide binding"/>
    <property type="evidence" value="ECO:0007669"/>
    <property type="project" value="TreeGrafter"/>
</dbReference>
<evidence type="ECO:0000256" key="5">
    <source>
        <dbReference type="ARBA" id="ARBA00015611"/>
    </source>
</evidence>
<keyword evidence="18" id="KW-1185">Reference proteome</keyword>
<dbReference type="Gene3D" id="1.25.10.10">
    <property type="entry name" value="Leucine-rich Repeat Variant"/>
    <property type="match status" value="2"/>
</dbReference>
<comment type="caution">
    <text evidence="17">The sequence shown here is derived from an EMBL/GenBank/DDBJ whole genome shotgun (WGS) entry which is preliminary data.</text>
</comment>
<dbReference type="InterPro" id="IPR001930">
    <property type="entry name" value="Peptidase_M1"/>
</dbReference>
<evidence type="ECO:0000256" key="6">
    <source>
        <dbReference type="ARBA" id="ARBA00022438"/>
    </source>
</evidence>
<comment type="catalytic activity">
    <reaction evidence="1">
        <text>Release of an N-terminal amino acid, Xaa-|-Yaa- from a peptide, amide or arylamide. Xaa is preferably Ala, but may be most amino acids including Pro (slow action). When a terminal hydrophobic residue is followed by a prolyl residue, the two may be released as an intact Xaa-Pro dipeptide.</text>
        <dbReference type="EC" id="3.4.11.2"/>
    </reaction>
</comment>
<feature type="domain" description="Peptidase M1 membrane alanine aminopeptidase" evidence="15">
    <location>
        <begin position="255"/>
        <end position="458"/>
    </location>
</feature>
<evidence type="ECO:0000256" key="10">
    <source>
        <dbReference type="ARBA" id="ARBA00022833"/>
    </source>
</evidence>
<dbReference type="EMBL" id="PDJQ01000001">
    <property type="protein sequence ID" value="PFG74862.1"/>
    <property type="molecule type" value="Genomic_DNA"/>
</dbReference>
<dbReference type="SUPFAM" id="SSF55486">
    <property type="entry name" value="Metalloproteases ('zincins'), catalytic domain"/>
    <property type="match status" value="1"/>
</dbReference>
<dbReference type="InterPro" id="IPR050344">
    <property type="entry name" value="Peptidase_M1_aminopeptidases"/>
</dbReference>
<evidence type="ECO:0000256" key="4">
    <source>
        <dbReference type="ARBA" id="ARBA00012564"/>
    </source>
</evidence>
<dbReference type="GO" id="GO:0043171">
    <property type="term" value="P:peptide catabolic process"/>
    <property type="evidence" value="ECO:0007669"/>
    <property type="project" value="TreeGrafter"/>
</dbReference>
<evidence type="ECO:0000256" key="11">
    <source>
        <dbReference type="ARBA" id="ARBA00023049"/>
    </source>
</evidence>
<dbReference type="SMART" id="SM00567">
    <property type="entry name" value="EZ_HEAT"/>
    <property type="match status" value="5"/>
</dbReference>
<keyword evidence="11" id="KW-0482">Metalloprotease</keyword>
<evidence type="ECO:0000313" key="17">
    <source>
        <dbReference type="EMBL" id="PFG74862.1"/>
    </source>
</evidence>
<dbReference type="GO" id="GO:0016285">
    <property type="term" value="F:alanyl aminopeptidase activity"/>
    <property type="evidence" value="ECO:0007669"/>
    <property type="project" value="UniProtKB-EC"/>
</dbReference>
<evidence type="ECO:0000256" key="3">
    <source>
        <dbReference type="ARBA" id="ARBA00010136"/>
    </source>
</evidence>
<evidence type="ECO:0000256" key="8">
    <source>
        <dbReference type="ARBA" id="ARBA00022723"/>
    </source>
</evidence>
<keyword evidence="6 17" id="KW-0031">Aminopeptidase</keyword>